<evidence type="ECO:0000313" key="1">
    <source>
        <dbReference type="EMBL" id="KAL2047773.1"/>
    </source>
</evidence>
<dbReference type="Proteomes" id="UP001590951">
    <property type="component" value="Unassembled WGS sequence"/>
</dbReference>
<keyword evidence="2" id="KW-1185">Reference proteome</keyword>
<comment type="caution">
    <text evidence="1">The sequence shown here is derived from an EMBL/GenBank/DDBJ whole genome shotgun (WGS) entry which is preliminary data.</text>
</comment>
<evidence type="ECO:0000313" key="2">
    <source>
        <dbReference type="Proteomes" id="UP001590951"/>
    </source>
</evidence>
<name>A0ABR4APW8_9LECA</name>
<accession>A0ABR4APW8</accession>
<proteinExistence type="predicted"/>
<protein>
    <submittedName>
        <fullName evidence="1">Uncharacterized protein</fullName>
    </submittedName>
</protein>
<reference evidence="1 2" key="1">
    <citation type="submission" date="2024-09" db="EMBL/GenBank/DDBJ databases">
        <title>Rethinking Asexuality: The Enigmatic Case of Functional Sexual Genes in Lepraria (Stereocaulaceae).</title>
        <authorList>
            <person name="Doellman M."/>
            <person name="Sun Y."/>
            <person name="Barcenas-Pena A."/>
            <person name="Lumbsch H.T."/>
            <person name="Grewe F."/>
        </authorList>
    </citation>
    <scope>NUCLEOTIDE SEQUENCE [LARGE SCALE GENOMIC DNA]</scope>
    <source>
        <strain evidence="1 2">Grewe 0041</strain>
    </source>
</reference>
<gene>
    <name evidence="1" type="ORF">ABVK25_011385</name>
</gene>
<dbReference type="EMBL" id="JBHFEH010000095">
    <property type="protein sequence ID" value="KAL2047773.1"/>
    <property type="molecule type" value="Genomic_DNA"/>
</dbReference>
<sequence>MPPQRQKRTYKTYDTPQKAKIQGAEQYMRAKGIPHNPRDIFDFFDVEERPGYKFIEYGAPSRTRKNQDIIETRGRKPKLSGADVRETDHLLEEGGLEMEAKAMAWEAIT</sequence>
<organism evidence="1 2">
    <name type="scientific">Lepraria finkii</name>
    <dbReference type="NCBI Taxonomy" id="1340010"/>
    <lineage>
        <taxon>Eukaryota</taxon>
        <taxon>Fungi</taxon>
        <taxon>Dikarya</taxon>
        <taxon>Ascomycota</taxon>
        <taxon>Pezizomycotina</taxon>
        <taxon>Lecanoromycetes</taxon>
        <taxon>OSLEUM clade</taxon>
        <taxon>Lecanoromycetidae</taxon>
        <taxon>Lecanorales</taxon>
        <taxon>Lecanorineae</taxon>
        <taxon>Stereocaulaceae</taxon>
        <taxon>Lepraria</taxon>
    </lineage>
</organism>